<name>A0A6M8AX46_9ACTO</name>
<dbReference type="InterPro" id="IPR036188">
    <property type="entry name" value="FAD/NAD-bd_sf"/>
</dbReference>
<feature type="domain" description="Amine oxidase" evidence="2">
    <location>
        <begin position="29"/>
        <end position="297"/>
    </location>
</feature>
<feature type="region of interest" description="Disordered" evidence="1">
    <location>
        <begin position="1"/>
        <end position="20"/>
    </location>
</feature>
<evidence type="ECO:0000259" key="2">
    <source>
        <dbReference type="Pfam" id="PF01593"/>
    </source>
</evidence>
<keyword evidence="4" id="KW-1185">Reference proteome</keyword>
<evidence type="ECO:0000313" key="3">
    <source>
        <dbReference type="EMBL" id="QKD78949.1"/>
    </source>
</evidence>
<proteinExistence type="predicted"/>
<gene>
    <name evidence="3" type="ORF">HPC72_00530</name>
</gene>
<reference evidence="3 4" key="1">
    <citation type="submission" date="2020-05" db="EMBL/GenBank/DDBJ databases">
        <title>Actinomyces sp. zg-325.</title>
        <authorList>
            <person name="Yang C."/>
        </authorList>
    </citation>
    <scope>NUCLEOTIDE SEQUENCE [LARGE SCALE GENOMIC DNA]</scope>
    <source>
        <strain evidence="4">zg-325</strain>
    </source>
</reference>
<dbReference type="AlphaFoldDB" id="A0A6M8AX46"/>
<dbReference type="Proteomes" id="UP000504752">
    <property type="component" value="Chromosome"/>
</dbReference>
<dbReference type="GO" id="GO:0016491">
    <property type="term" value="F:oxidoreductase activity"/>
    <property type="evidence" value="ECO:0007669"/>
    <property type="project" value="InterPro"/>
</dbReference>
<dbReference type="Gene3D" id="1.10.3110.10">
    <property type="entry name" value="protoporphyrinogen ix oxidase, domain 3"/>
    <property type="match status" value="1"/>
</dbReference>
<dbReference type="EMBL" id="CP053642">
    <property type="protein sequence ID" value="QKD78949.1"/>
    <property type="molecule type" value="Genomic_DNA"/>
</dbReference>
<dbReference type="KEGG" id="amam:HPC72_00530"/>
<evidence type="ECO:0000256" key="1">
    <source>
        <dbReference type="SAM" id="MobiDB-lite"/>
    </source>
</evidence>
<dbReference type="Gene3D" id="3.90.660.20">
    <property type="entry name" value="Protoporphyrinogen oxidase, mitochondrial, domain 2"/>
    <property type="match status" value="1"/>
</dbReference>
<dbReference type="Pfam" id="PF01593">
    <property type="entry name" value="Amino_oxidase"/>
    <property type="match status" value="1"/>
</dbReference>
<organism evidence="3 4">
    <name type="scientific">Actinomyces marmotae</name>
    <dbReference type="NCBI Taxonomy" id="2737173"/>
    <lineage>
        <taxon>Bacteria</taxon>
        <taxon>Bacillati</taxon>
        <taxon>Actinomycetota</taxon>
        <taxon>Actinomycetes</taxon>
        <taxon>Actinomycetales</taxon>
        <taxon>Actinomycetaceae</taxon>
        <taxon>Actinomyces</taxon>
    </lineage>
</organism>
<sequence>MSAAGARGGRPSPASPPSEVDELVVGGGIAGLTAAWELTRAGLRPLLVEARGYTGGLIAGGEIGGVAMDLGAESVVLRGGAVTTMLDALGLEATAHRGRPGLFLPPMAGSGPAVADDGAGGHSPGGWALHPFPREAILGIPADPLSDDTIAILGEAGARRAARDGELAAGVGASPSDPRDLASLVRARMGEAVLDRLVRPIVAGIHASDPAVLDADVVMPGLRADVIRLGSLQAAIRARLEERRSRPAGQRSGEVCVVGGMHRLTAALRAAIESAGGTVLTRWGAQGMRLEDGAGITGAGGRGPWRVALAPTGRGATPSDEPIAVGAPREVRARRVVLACSAPAALRLLAGAPGLDPDALSIPIPSGAPIARLTIVARAPGLAGAPVGSGLLVAPAPPSSAPCPVAPKALSHLDAKWPWIAQGLRDRHGEGVSALRLSYGRPGGPRPEPALAGALDDIAALTGARIDLGDVLDHRLVRWDGTLPPAMPDYRRRTALLEEAVAGLPRLSVTGAWVAGTGIAAVIAHARERAAGMVGPAGAQSAEPGGQEED</sequence>
<feature type="compositionally biased region" description="Low complexity" evidence="1">
    <location>
        <begin position="1"/>
        <end position="12"/>
    </location>
</feature>
<dbReference type="PANTHER" id="PTHR42923">
    <property type="entry name" value="PROTOPORPHYRINOGEN OXIDASE"/>
    <property type="match status" value="1"/>
</dbReference>
<dbReference type="RefSeq" id="WP_175993984.1">
    <property type="nucleotide sequence ID" value="NZ_CP053642.1"/>
</dbReference>
<accession>A0A6M8AX46</accession>
<dbReference type="InterPro" id="IPR002937">
    <property type="entry name" value="Amino_oxidase"/>
</dbReference>
<protein>
    <submittedName>
        <fullName evidence="3">NAD(P)-binding protein</fullName>
    </submittedName>
</protein>
<dbReference type="InterPro" id="IPR050464">
    <property type="entry name" value="Zeta_carotene_desat/Oxidored"/>
</dbReference>
<dbReference type="PANTHER" id="PTHR42923:SF3">
    <property type="entry name" value="PROTOPORPHYRINOGEN OXIDASE"/>
    <property type="match status" value="1"/>
</dbReference>
<evidence type="ECO:0000313" key="4">
    <source>
        <dbReference type="Proteomes" id="UP000504752"/>
    </source>
</evidence>
<dbReference type="Gene3D" id="3.50.50.60">
    <property type="entry name" value="FAD/NAD(P)-binding domain"/>
    <property type="match status" value="1"/>
</dbReference>
<dbReference type="SUPFAM" id="SSF51905">
    <property type="entry name" value="FAD/NAD(P)-binding domain"/>
    <property type="match status" value="1"/>
</dbReference>